<evidence type="ECO:0000259" key="11">
    <source>
        <dbReference type="Pfam" id="PF00593"/>
    </source>
</evidence>
<dbReference type="RefSeq" id="WP_289412908.1">
    <property type="nucleotide sequence ID" value="NZ_JAQIBD010000001.1"/>
</dbReference>
<evidence type="ECO:0000256" key="3">
    <source>
        <dbReference type="ARBA" id="ARBA00022452"/>
    </source>
</evidence>
<gene>
    <name evidence="13" type="ORF">PGH07_04615</name>
</gene>
<evidence type="ECO:0000313" key="14">
    <source>
        <dbReference type="Proteomes" id="UP001169069"/>
    </source>
</evidence>
<dbReference type="Pfam" id="PF07715">
    <property type="entry name" value="Plug"/>
    <property type="match status" value="1"/>
</dbReference>
<keyword evidence="4 8" id="KW-0812">Transmembrane</keyword>
<dbReference type="InterPro" id="IPR037066">
    <property type="entry name" value="Plug_dom_sf"/>
</dbReference>
<dbReference type="Proteomes" id="UP001169069">
    <property type="component" value="Unassembled WGS sequence"/>
</dbReference>
<dbReference type="Gene3D" id="2.40.170.20">
    <property type="entry name" value="TonB-dependent receptor, beta-barrel domain"/>
    <property type="match status" value="1"/>
</dbReference>
<proteinExistence type="inferred from homology"/>
<dbReference type="PROSITE" id="PS52016">
    <property type="entry name" value="TONB_DEPENDENT_REC_3"/>
    <property type="match status" value="1"/>
</dbReference>
<evidence type="ECO:0000256" key="2">
    <source>
        <dbReference type="ARBA" id="ARBA00022448"/>
    </source>
</evidence>
<dbReference type="Pfam" id="PF00593">
    <property type="entry name" value="TonB_dep_Rec_b-barrel"/>
    <property type="match status" value="1"/>
</dbReference>
<evidence type="ECO:0000256" key="6">
    <source>
        <dbReference type="ARBA" id="ARBA00023136"/>
    </source>
</evidence>
<dbReference type="InterPro" id="IPR000531">
    <property type="entry name" value="Beta-barrel_TonB"/>
</dbReference>
<dbReference type="InterPro" id="IPR012910">
    <property type="entry name" value="Plug_dom"/>
</dbReference>
<evidence type="ECO:0000256" key="9">
    <source>
        <dbReference type="RuleBase" id="RU003357"/>
    </source>
</evidence>
<keyword evidence="2 8" id="KW-0813">Transport</keyword>
<feature type="chain" id="PRO_5047531749" evidence="10">
    <location>
        <begin position="18"/>
        <end position="668"/>
    </location>
</feature>
<evidence type="ECO:0000256" key="10">
    <source>
        <dbReference type="SAM" id="SignalP"/>
    </source>
</evidence>
<feature type="signal peptide" evidence="10">
    <location>
        <begin position="1"/>
        <end position="17"/>
    </location>
</feature>
<sequence>MKKVVGLSLLTAMALQAAPVELDEIEVEGKVDTEVIKDVSGEEIKSADLADALFKTSPSVALVRRSGISNDIIVRGMKKDNINVLIDGAKVCGACPNRMDPPISHIATNNVDYIEINEGPFNVEDFGNLGADVKISTLKPSKEFTGEVGLNLGSWDYKKGYFNVSGGVENVRFLLSASTERGGQYEDGDGNTFAEQQDNYIADHATAGGMAYLPSQRDMDAFSKKTMMAKLFWDIAENQELRLGYTANRSDNILYPNTPMDAIYDDSDIYTAEYIAKDLGEYSKKLSLNLYQTEVDHPMSNEYRKSSMMMGVMTHALTTKVQGAKLKNEFELGNHALAVGLDYSLRNWDGKYYMNDMPLSSQYNSIWDVDTENAGIFIKDKMTVDQFEIDMGLRYDNTEITTADTNTSVPDRSYNSISGNILATYHANETTKYFVGAGIGNRVPDGRELYYYDKSGLRIGNFDLKKVTNNEIDMGLEKKYENAVVKAKFFYSYLKNFIAYNSVQKTFDNIDARIWGFDLSGTYFATESLSFDIGMSKQNGKKLDAGNIVGQEDQDLPEIPPFKMNLAVNYEVDPSLLLNAEVIASDAWVHYDAINGEQKLDAYGVLNLKGTKTFGNNVELTVGVDNVFGSTYATSNTYRDLTLIYGGGDVMLLNEPGRYFYTNLKYKF</sequence>
<dbReference type="PANTHER" id="PTHR30069">
    <property type="entry name" value="TONB-DEPENDENT OUTER MEMBRANE RECEPTOR"/>
    <property type="match status" value="1"/>
</dbReference>
<evidence type="ECO:0000256" key="5">
    <source>
        <dbReference type="ARBA" id="ARBA00023077"/>
    </source>
</evidence>
<comment type="caution">
    <text evidence="13">The sequence shown here is derived from an EMBL/GenBank/DDBJ whole genome shotgun (WGS) entry which is preliminary data.</text>
</comment>
<keyword evidence="5 9" id="KW-0798">TonB box</keyword>
<comment type="similarity">
    <text evidence="8 9">Belongs to the TonB-dependent receptor family.</text>
</comment>
<keyword evidence="3 8" id="KW-1134">Transmembrane beta strand</keyword>
<evidence type="ECO:0000313" key="13">
    <source>
        <dbReference type="EMBL" id="MDM5271452.1"/>
    </source>
</evidence>
<accession>A0ABT7QX99</accession>
<name>A0ABT7QX99_9BACT</name>
<dbReference type="Gene3D" id="2.170.130.10">
    <property type="entry name" value="TonB-dependent receptor, plug domain"/>
    <property type="match status" value="1"/>
</dbReference>
<evidence type="ECO:0000256" key="7">
    <source>
        <dbReference type="ARBA" id="ARBA00023237"/>
    </source>
</evidence>
<dbReference type="EMBL" id="JAQIBD010000001">
    <property type="protein sequence ID" value="MDM5271452.1"/>
    <property type="molecule type" value="Genomic_DNA"/>
</dbReference>
<dbReference type="InterPro" id="IPR039426">
    <property type="entry name" value="TonB-dep_rcpt-like"/>
</dbReference>
<comment type="subcellular location">
    <subcellularLocation>
        <location evidence="1 8">Cell outer membrane</location>
        <topology evidence="1 8">Multi-pass membrane protein</topology>
    </subcellularLocation>
</comment>
<evidence type="ECO:0000256" key="4">
    <source>
        <dbReference type="ARBA" id="ARBA00022692"/>
    </source>
</evidence>
<keyword evidence="6 8" id="KW-0472">Membrane</keyword>
<reference evidence="13" key="1">
    <citation type="submission" date="2023-01" db="EMBL/GenBank/DDBJ databases">
        <title>Sulfurovum sp. zt1-1 genome assembly.</title>
        <authorList>
            <person name="Wang J."/>
        </authorList>
    </citation>
    <scope>NUCLEOTIDE SEQUENCE</scope>
    <source>
        <strain evidence="13">Zt1-1</strain>
    </source>
</reference>
<keyword evidence="10" id="KW-0732">Signal</keyword>
<dbReference type="SUPFAM" id="SSF56935">
    <property type="entry name" value="Porins"/>
    <property type="match status" value="1"/>
</dbReference>
<feature type="domain" description="TonB-dependent receptor-like beta-barrel" evidence="11">
    <location>
        <begin position="233"/>
        <end position="627"/>
    </location>
</feature>
<keyword evidence="7 8" id="KW-0998">Cell outer membrane</keyword>
<protein>
    <submittedName>
        <fullName evidence="13">TonB-dependent receptor</fullName>
    </submittedName>
</protein>
<feature type="domain" description="TonB-dependent receptor plug" evidence="12">
    <location>
        <begin position="39"/>
        <end position="123"/>
    </location>
</feature>
<keyword evidence="14" id="KW-1185">Reference proteome</keyword>
<evidence type="ECO:0000259" key="12">
    <source>
        <dbReference type="Pfam" id="PF07715"/>
    </source>
</evidence>
<dbReference type="PANTHER" id="PTHR30069:SF49">
    <property type="entry name" value="OUTER MEMBRANE PROTEIN C"/>
    <property type="match status" value="1"/>
</dbReference>
<dbReference type="InterPro" id="IPR036942">
    <property type="entry name" value="Beta-barrel_TonB_sf"/>
</dbReference>
<keyword evidence="13" id="KW-0675">Receptor</keyword>
<organism evidence="13 14">
    <name type="scientific">Sulfurovum zhangzhouensis</name>
    <dbReference type="NCBI Taxonomy" id="3019067"/>
    <lineage>
        <taxon>Bacteria</taxon>
        <taxon>Pseudomonadati</taxon>
        <taxon>Campylobacterota</taxon>
        <taxon>Epsilonproteobacteria</taxon>
        <taxon>Campylobacterales</taxon>
        <taxon>Sulfurovaceae</taxon>
        <taxon>Sulfurovum</taxon>
    </lineage>
</organism>
<evidence type="ECO:0000256" key="1">
    <source>
        <dbReference type="ARBA" id="ARBA00004571"/>
    </source>
</evidence>
<evidence type="ECO:0000256" key="8">
    <source>
        <dbReference type="PROSITE-ProRule" id="PRU01360"/>
    </source>
</evidence>